<dbReference type="EMBL" id="JBHFFA010000002">
    <property type="protein sequence ID" value="KAL2645328.1"/>
    <property type="molecule type" value="Genomic_DNA"/>
</dbReference>
<comment type="caution">
    <text evidence="1">The sequence shown here is derived from an EMBL/GenBank/DDBJ whole genome shotgun (WGS) entry which is preliminary data.</text>
</comment>
<name>A0ABD1ZBZ1_9MARC</name>
<accession>A0ABD1ZBZ1</accession>
<dbReference type="AlphaFoldDB" id="A0ABD1ZBZ1"/>
<protein>
    <recommendedName>
        <fullName evidence="3">CRAL-TRIO domain-containing protein</fullName>
    </recommendedName>
</protein>
<organism evidence="1 2">
    <name type="scientific">Riccia fluitans</name>
    <dbReference type="NCBI Taxonomy" id="41844"/>
    <lineage>
        <taxon>Eukaryota</taxon>
        <taxon>Viridiplantae</taxon>
        <taxon>Streptophyta</taxon>
        <taxon>Embryophyta</taxon>
        <taxon>Marchantiophyta</taxon>
        <taxon>Marchantiopsida</taxon>
        <taxon>Marchantiidae</taxon>
        <taxon>Marchantiales</taxon>
        <taxon>Ricciaceae</taxon>
        <taxon>Riccia</taxon>
    </lineage>
</organism>
<gene>
    <name evidence="1" type="ORF">R1flu_012915</name>
</gene>
<keyword evidence="2" id="KW-1185">Reference proteome</keyword>
<reference evidence="1 2" key="1">
    <citation type="submission" date="2024-09" db="EMBL/GenBank/DDBJ databases">
        <title>Chromosome-scale assembly of Riccia fluitans.</title>
        <authorList>
            <person name="Paukszto L."/>
            <person name="Sawicki J."/>
            <person name="Karawczyk K."/>
            <person name="Piernik-Szablinska J."/>
            <person name="Szczecinska M."/>
            <person name="Mazdziarz M."/>
        </authorList>
    </citation>
    <scope>NUCLEOTIDE SEQUENCE [LARGE SCALE GENOMIC DNA]</scope>
    <source>
        <strain evidence="1">Rf_01</strain>
        <tissue evidence="1">Aerial parts of the thallus</tissue>
    </source>
</reference>
<proteinExistence type="predicted"/>
<dbReference type="Proteomes" id="UP001605036">
    <property type="component" value="Unassembled WGS sequence"/>
</dbReference>
<sequence>MRTANSLDGKGGNQVWRKLRVIFDDLDEPEKTIFLDLASFDYYGPKKEQYDLNVLKTAWSKFNEDTAGPVRKMYIHPALRNMGRWISTDLTKGKTLQGRKELWELNEAGTAEKLETLQSCWNPFSHILILGSGVQFRDFLVLGF</sequence>
<evidence type="ECO:0000313" key="2">
    <source>
        <dbReference type="Proteomes" id="UP001605036"/>
    </source>
</evidence>
<evidence type="ECO:0008006" key="3">
    <source>
        <dbReference type="Google" id="ProtNLM"/>
    </source>
</evidence>
<evidence type="ECO:0000313" key="1">
    <source>
        <dbReference type="EMBL" id="KAL2645328.1"/>
    </source>
</evidence>